<gene>
    <name evidence="1" type="ORF">JHL16_10700</name>
</gene>
<dbReference type="EMBL" id="JAENHL010000006">
    <property type="protein sequence ID" value="MBK1866823.1"/>
    <property type="molecule type" value="Genomic_DNA"/>
</dbReference>
<organism evidence="1 2">
    <name type="scientific">Taklimakanibacter albus</name>
    <dbReference type="NCBI Taxonomy" id="2800327"/>
    <lineage>
        <taxon>Bacteria</taxon>
        <taxon>Pseudomonadati</taxon>
        <taxon>Pseudomonadota</taxon>
        <taxon>Alphaproteobacteria</taxon>
        <taxon>Hyphomicrobiales</taxon>
        <taxon>Aestuariivirgaceae</taxon>
        <taxon>Taklimakanibacter</taxon>
    </lineage>
</organism>
<keyword evidence="2" id="KW-1185">Reference proteome</keyword>
<proteinExistence type="predicted"/>
<protein>
    <submittedName>
        <fullName evidence="1">DMT family transporter</fullName>
    </submittedName>
</protein>
<name>A0ACC5R2K0_9HYPH</name>
<evidence type="ECO:0000313" key="2">
    <source>
        <dbReference type="Proteomes" id="UP000616151"/>
    </source>
</evidence>
<evidence type="ECO:0000313" key="1">
    <source>
        <dbReference type="EMBL" id="MBK1866823.1"/>
    </source>
</evidence>
<reference evidence="1" key="1">
    <citation type="submission" date="2021-01" db="EMBL/GenBank/DDBJ databases">
        <authorList>
            <person name="Sun Q."/>
        </authorList>
    </citation>
    <scope>NUCLEOTIDE SEQUENCE</scope>
    <source>
        <strain evidence="1">YIM B02566</strain>
    </source>
</reference>
<accession>A0ACC5R2K0</accession>
<comment type="caution">
    <text evidence="1">The sequence shown here is derived from an EMBL/GenBank/DDBJ whole genome shotgun (WGS) entry which is preliminary data.</text>
</comment>
<sequence>MAFLSGNRNLLGIASLCAGILIISTQDAIIKAVSGDYAVTQAVATRSIVALPILLFFVHLNGGIRQLFSPRYWVLIFRGVILLIAYTSYYLAFPALPLAEAIVLFFTAPFLVTFLAAPILGERVELKAIIALFVGFAGVLVILKPGFGFFEPAALFSLLAAITYALAMLFARKLGVTEPASVMAFYQNWVYLVGAGLMALVFHLGGITTSDHPSLAFLVRPWSWPDPLSFAMMAACGAIAAIAMVLITQAYRLADASLVTVFEYTGMIWAPLWGFLFFAEVPAATTLLGMLLILVAGLIVLVRPSRRVEAT</sequence>
<dbReference type="Proteomes" id="UP000616151">
    <property type="component" value="Unassembled WGS sequence"/>
</dbReference>